<name>A0ABR9CIL9_9HYPH</name>
<dbReference type="EMBL" id="JACYXI010000001">
    <property type="protein sequence ID" value="MBD8890156.1"/>
    <property type="molecule type" value="Genomic_DNA"/>
</dbReference>
<accession>A0ABR9CIL9</accession>
<reference evidence="3" key="1">
    <citation type="submission" date="2020-09" db="EMBL/GenBank/DDBJ databases">
        <title>The genome sequence of strain Labrenzia suaedae 4C16A.</title>
        <authorList>
            <person name="Liu Y."/>
        </authorList>
    </citation>
    <scope>NUCLEOTIDE SEQUENCE [LARGE SCALE GENOMIC DNA]</scope>
    <source>
        <strain evidence="3">4C16A</strain>
    </source>
</reference>
<protein>
    <submittedName>
        <fullName evidence="2">Uncharacterized protein</fullName>
    </submittedName>
</protein>
<reference evidence="2 3" key="2">
    <citation type="journal article" date="2021" name="Int. J. Syst. Evol. Microbiol.">
        <title>Roseibium litorale sp. nov., isolated from a tidal flat sediment and proposal for the reclassification of Labrenzia polysiphoniae as Roseibium polysiphoniae comb. nov.</title>
        <authorList>
            <person name="Liu Y."/>
            <person name="Pei T."/>
            <person name="Du J."/>
            <person name="Chao M."/>
            <person name="Deng M.R."/>
            <person name="Zhu H."/>
        </authorList>
    </citation>
    <scope>NUCLEOTIDE SEQUENCE [LARGE SCALE GENOMIC DNA]</scope>
    <source>
        <strain evidence="2 3">4C16A</strain>
    </source>
</reference>
<dbReference type="Proteomes" id="UP000632063">
    <property type="component" value="Unassembled WGS sequence"/>
</dbReference>
<proteinExistence type="predicted"/>
<dbReference type="RefSeq" id="WP_192145652.1">
    <property type="nucleotide sequence ID" value="NZ_JACYXI010000001.1"/>
</dbReference>
<gene>
    <name evidence="2" type="ORF">IG616_01230</name>
</gene>
<organism evidence="2 3">
    <name type="scientific">Roseibium litorale</name>
    <dbReference type="NCBI Taxonomy" id="2803841"/>
    <lineage>
        <taxon>Bacteria</taxon>
        <taxon>Pseudomonadati</taxon>
        <taxon>Pseudomonadota</taxon>
        <taxon>Alphaproteobacteria</taxon>
        <taxon>Hyphomicrobiales</taxon>
        <taxon>Stappiaceae</taxon>
        <taxon>Roseibium</taxon>
    </lineage>
</organism>
<evidence type="ECO:0000256" key="1">
    <source>
        <dbReference type="SAM" id="MobiDB-lite"/>
    </source>
</evidence>
<keyword evidence="3" id="KW-1185">Reference proteome</keyword>
<comment type="caution">
    <text evidence="2">The sequence shown here is derived from an EMBL/GenBank/DDBJ whole genome shotgun (WGS) entry which is preliminary data.</text>
</comment>
<sequence length="136" mass="14252">MSALTTDRRTPERSGDRRDLPVKGATKIYAGSLVAVNASDLLVPMATATGLRGIGRAEERVDNSTGADGDQTCKTGAGIYRFNNSPAADLITLADIGKPCYGVDDQTVALTDGTGTRSVAGNIFDVDAQGVWVDFR</sequence>
<evidence type="ECO:0000313" key="2">
    <source>
        <dbReference type="EMBL" id="MBD8890156.1"/>
    </source>
</evidence>
<feature type="region of interest" description="Disordered" evidence="1">
    <location>
        <begin position="1"/>
        <end position="20"/>
    </location>
</feature>
<evidence type="ECO:0000313" key="3">
    <source>
        <dbReference type="Proteomes" id="UP000632063"/>
    </source>
</evidence>